<reference evidence="5 6" key="1">
    <citation type="submission" date="2024-03" db="EMBL/GenBank/DDBJ databases">
        <title>Complete genome sequence of the green alga Chloropicon roscoffensis RCC1871.</title>
        <authorList>
            <person name="Lemieux C."/>
            <person name="Pombert J.-F."/>
            <person name="Otis C."/>
            <person name="Turmel M."/>
        </authorList>
    </citation>
    <scope>NUCLEOTIDE SEQUENCE [LARGE SCALE GENOMIC DNA]</scope>
    <source>
        <strain evidence="5 6">RCC1871</strain>
    </source>
</reference>
<evidence type="ECO:0000256" key="3">
    <source>
        <dbReference type="ARBA" id="ARBA00022840"/>
    </source>
</evidence>
<dbReference type="InterPro" id="IPR003593">
    <property type="entry name" value="AAA+_ATPase"/>
</dbReference>
<protein>
    <submittedName>
        <fullName evidence="5">ABC transporter</fullName>
    </submittedName>
</protein>
<dbReference type="Proteomes" id="UP001472866">
    <property type="component" value="Chromosome 16"/>
</dbReference>
<dbReference type="InterPro" id="IPR003439">
    <property type="entry name" value="ABC_transporter-like_ATP-bd"/>
</dbReference>
<dbReference type="Gene3D" id="3.40.50.300">
    <property type="entry name" value="P-loop containing nucleotide triphosphate hydrolases"/>
    <property type="match status" value="1"/>
</dbReference>
<dbReference type="InterPro" id="IPR017871">
    <property type="entry name" value="ABC_transporter-like_CS"/>
</dbReference>
<dbReference type="InterPro" id="IPR027417">
    <property type="entry name" value="P-loop_NTPase"/>
</dbReference>
<evidence type="ECO:0000256" key="1">
    <source>
        <dbReference type="ARBA" id="ARBA00022448"/>
    </source>
</evidence>
<dbReference type="EMBL" id="CP151516">
    <property type="protein sequence ID" value="WZN66744.1"/>
    <property type="molecule type" value="Genomic_DNA"/>
</dbReference>
<dbReference type="AlphaFoldDB" id="A0AAX4PLE0"/>
<dbReference type="GO" id="GO:0009941">
    <property type="term" value="C:chloroplast envelope"/>
    <property type="evidence" value="ECO:0007669"/>
    <property type="project" value="TreeGrafter"/>
</dbReference>
<keyword evidence="2" id="KW-0547">Nucleotide-binding</keyword>
<dbReference type="PANTHER" id="PTHR43514:SF4">
    <property type="entry name" value="ABC TRANSPORTER I FAMILY MEMBER 10"/>
    <property type="match status" value="1"/>
</dbReference>
<dbReference type="GO" id="GO:0055085">
    <property type="term" value="P:transmembrane transport"/>
    <property type="evidence" value="ECO:0007669"/>
    <property type="project" value="InterPro"/>
</dbReference>
<dbReference type="CDD" id="cd03225">
    <property type="entry name" value="ABC_cobalt_CbiO_domain1"/>
    <property type="match status" value="1"/>
</dbReference>
<dbReference type="InterPro" id="IPR050334">
    <property type="entry name" value="Molybdenum_import_ModC"/>
</dbReference>
<gene>
    <name evidence="5" type="ORF">HKI87_16g83140</name>
</gene>
<dbReference type="GO" id="GO:0016020">
    <property type="term" value="C:membrane"/>
    <property type="evidence" value="ECO:0007669"/>
    <property type="project" value="InterPro"/>
</dbReference>
<keyword evidence="3" id="KW-0067">ATP-binding</keyword>
<feature type="domain" description="ABC transporter" evidence="4">
    <location>
        <begin position="5"/>
        <end position="234"/>
    </location>
</feature>
<dbReference type="PROSITE" id="PS50893">
    <property type="entry name" value="ABC_TRANSPORTER_2"/>
    <property type="match status" value="1"/>
</dbReference>
<proteinExistence type="predicted"/>
<sequence length="242" mass="26079">MMEALSARGLWVSRGGNGGAASKAVLKNVNLSVRRGHLHMLLGRNGSGKSTFMETVAGLLPYQNGELEIEVSPTRMVSQNPDHSIILPTVGAEVAFGLWDQALDPDDVRERVRRALSQVNLGGLSEKAIGTLSGGQKQRLALAGALVESPKLLLLDEITSFLDAENQFGVLRTVKALIDGDPTGDLSALWVTHRSEELQYASSASLMENGEIVGVAQSQAEMDSLVRQFEEICEGQRRLMTP</sequence>
<organism evidence="5 6">
    <name type="scientific">Chloropicon roscoffensis</name>
    <dbReference type="NCBI Taxonomy" id="1461544"/>
    <lineage>
        <taxon>Eukaryota</taxon>
        <taxon>Viridiplantae</taxon>
        <taxon>Chlorophyta</taxon>
        <taxon>Chloropicophyceae</taxon>
        <taxon>Chloropicales</taxon>
        <taxon>Chloropicaceae</taxon>
        <taxon>Chloropicon</taxon>
    </lineage>
</organism>
<dbReference type="InterPro" id="IPR015856">
    <property type="entry name" value="ABC_transpr_CbiO/EcfA_su"/>
</dbReference>
<name>A0AAX4PLE0_9CHLO</name>
<keyword evidence="1" id="KW-0813">Transport</keyword>
<dbReference type="GO" id="GO:0016887">
    <property type="term" value="F:ATP hydrolysis activity"/>
    <property type="evidence" value="ECO:0007669"/>
    <property type="project" value="InterPro"/>
</dbReference>
<dbReference type="GO" id="GO:0005524">
    <property type="term" value="F:ATP binding"/>
    <property type="evidence" value="ECO:0007669"/>
    <property type="project" value="UniProtKB-KW"/>
</dbReference>
<keyword evidence="6" id="KW-1185">Reference proteome</keyword>
<dbReference type="SUPFAM" id="SSF52540">
    <property type="entry name" value="P-loop containing nucleoside triphosphate hydrolases"/>
    <property type="match status" value="1"/>
</dbReference>
<dbReference type="PROSITE" id="PS00211">
    <property type="entry name" value="ABC_TRANSPORTER_1"/>
    <property type="match status" value="1"/>
</dbReference>
<evidence type="ECO:0000313" key="6">
    <source>
        <dbReference type="Proteomes" id="UP001472866"/>
    </source>
</evidence>
<dbReference type="PANTHER" id="PTHR43514">
    <property type="entry name" value="ABC TRANSPORTER I FAMILY MEMBER 10"/>
    <property type="match status" value="1"/>
</dbReference>
<accession>A0AAX4PLE0</accession>
<evidence type="ECO:0000256" key="2">
    <source>
        <dbReference type="ARBA" id="ARBA00022741"/>
    </source>
</evidence>
<dbReference type="Pfam" id="PF00005">
    <property type="entry name" value="ABC_tran"/>
    <property type="match status" value="1"/>
</dbReference>
<dbReference type="SMART" id="SM00382">
    <property type="entry name" value="AAA"/>
    <property type="match status" value="1"/>
</dbReference>
<evidence type="ECO:0000313" key="5">
    <source>
        <dbReference type="EMBL" id="WZN66744.1"/>
    </source>
</evidence>
<evidence type="ECO:0000259" key="4">
    <source>
        <dbReference type="PROSITE" id="PS50893"/>
    </source>
</evidence>